<evidence type="ECO:0000256" key="3">
    <source>
        <dbReference type="ARBA" id="ARBA00022989"/>
    </source>
</evidence>
<evidence type="ECO:0000313" key="7">
    <source>
        <dbReference type="Proteomes" id="UP000271624"/>
    </source>
</evidence>
<comment type="function">
    <text evidence="5">May play a role in photosystem I and II biogenesis.</text>
</comment>
<keyword evidence="3 5" id="KW-1133">Transmembrane helix</keyword>
<reference evidence="6" key="2">
    <citation type="journal article" date="2019" name="Genome Biol. Evol.">
        <title>Day and night: Metabolic profiles and evolutionary relationships of six axenic non-marine cyanobacteria.</title>
        <authorList>
            <person name="Will S.E."/>
            <person name="Henke P."/>
            <person name="Boedeker C."/>
            <person name="Huang S."/>
            <person name="Brinkmann H."/>
            <person name="Rohde M."/>
            <person name="Jarek M."/>
            <person name="Friedl T."/>
            <person name="Seufert S."/>
            <person name="Schumacher M."/>
            <person name="Overmann J."/>
            <person name="Neumann-Schaal M."/>
            <person name="Petersen J."/>
        </authorList>
    </citation>
    <scope>NUCLEOTIDE SEQUENCE [LARGE SCALE GENOMIC DNA]</scope>
    <source>
        <strain evidence="6">PCC 7102</strain>
    </source>
</reference>
<dbReference type="NCBIfam" id="NF009650">
    <property type="entry name" value="PRK13183.1"/>
    <property type="match status" value="1"/>
</dbReference>
<dbReference type="Pfam" id="PF02468">
    <property type="entry name" value="PsbN"/>
    <property type="match status" value="1"/>
</dbReference>
<name>A0A3S1ISU4_9CYAN</name>
<comment type="caution">
    <text evidence="5">Originally thought to be a component of PSII; based on experiments in Synechocystis, N.tabacum and barley, and its absence from PSII in T.elongatus and T.vulcanus, this is probably not true.</text>
</comment>
<keyword evidence="5" id="KW-0793">Thylakoid</keyword>
<keyword evidence="7" id="KW-1185">Reference proteome</keyword>
<comment type="caution">
    <text evidence="6">The sequence shown here is derived from an EMBL/GenBank/DDBJ whole genome shotgun (WGS) entry which is preliminary data.</text>
</comment>
<evidence type="ECO:0000256" key="5">
    <source>
        <dbReference type="HAMAP-Rule" id="MF_00293"/>
    </source>
</evidence>
<sequence>MALIIHPKYMDFATSLSNLEPATVMIIAVSAIVVVITGASIYTSFGPPSKQLADPFDDHED</sequence>
<comment type="similarity">
    <text evidence="5">Belongs to the PsbN family.</text>
</comment>
<dbReference type="GO" id="GO:0015979">
    <property type="term" value="P:photosynthesis"/>
    <property type="evidence" value="ECO:0007669"/>
    <property type="project" value="InterPro"/>
</dbReference>
<dbReference type="Proteomes" id="UP000271624">
    <property type="component" value="Unassembled WGS sequence"/>
</dbReference>
<evidence type="ECO:0000256" key="1">
    <source>
        <dbReference type="ARBA" id="ARBA00004167"/>
    </source>
</evidence>
<evidence type="ECO:0000256" key="2">
    <source>
        <dbReference type="ARBA" id="ARBA00022692"/>
    </source>
</evidence>
<comment type="subcellular location">
    <subcellularLocation>
        <location evidence="5">Cellular thylakoid membrane</location>
        <topology evidence="5">Single-pass membrane protein</topology>
    </subcellularLocation>
    <subcellularLocation>
        <location evidence="1">Membrane</location>
        <topology evidence="1">Single-pass membrane protein</topology>
    </subcellularLocation>
</comment>
<dbReference type="HAMAP" id="MF_00293">
    <property type="entry name" value="PSII_PsbN"/>
    <property type="match status" value="1"/>
</dbReference>
<accession>A0A3S1ISU4</accession>
<proteinExistence type="inferred from homology"/>
<dbReference type="InterPro" id="IPR003398">
    <property type="entry name" value="PSII_PsbN"/>
</dbReference>
<keyword evidence="2 5" id="KW-0812">Transmembrane</keyword>
<keyword evidence="4 5" id="KW-0472">Membrane</keyword>
<protein>
    <recommendedName>
        <fullName evidence="5">Protein PsbN</fullName>
    </recommendedName>
</protein>
<organism evidence="6 7">
    <name type="scientific">Dulcicalothrix desertica PCC 7102</name>
    <dbReference type="NCBI Taxonomy" id="232991"/>
    <lineage>
        <taxon>Bacteria</taxon>
        <taxon>Bacillati</taxon>
        <taxon>Cyanobacteriota</taxon>
        <taxon>Cyanophyceae</taxon>
        <taxon>Nostocales</taxon>
        <taxon>Calotrichaceae</taxon>
        <taxon>Dulcicalothrix</taxon>
    </lineage>
</organism>
<evidence type="ECO:0000256" key="4">
    <source>
        <dbReference type="ARBA" id="ARBA00023136"/>
    </source>
</evidence>
<evidence type="ECO:0000313" key="6">
    <source>
        <dbReference type="EMBL" id="RUT01811.1"/>
    </source>
</evidence>
<dbReference type="PANTHER" id="PTHR35326:SF3">
    <property type="entry name" value="PROTEIN PSBN"/>
    <property type="match status" value="1"/>
</dbReference>
<dbReference type="PANTHER" id="PTHR35326">
    <property type="entry name" value="PROTEIN PSBN"/>
    <property type="match status" value="1"/>
</dbReference>
<reference evidence="6" key="1">
    <citation type="submission" date="2018-12" db="EMBL/GenBank/DDBJ databases">
        <authorList>
            <person name="Will S."/>
            <person name="Neumann-Schaal M."/>
            <person name="Henke P."/>
        </authorList>
    </citation>
    <scope>NUCLEOTIDE SEQUENCE</scope>
    <source>
        <strain evidence="6">PCC 7102</strain>
    </source>
</reference>
<dbReference type="GO" id="GO:0031676">
    <property type="term" value="C:plasma membrane-derived thylakoid membrane"/>
    <property type="evidence" value="ECO:0007669"/>
    <property type="project" value="UniProtKB-SubCell"/>
</dbReference>
<dbReference type="AlphaFoldDB" id="A0A3S1ISU4"/>
<dbReference type="EMBL" id="RSCL01000018">
    <property type="protein sequence ID" value="RUT01811.1"/>
    <property type="molecule type" value="Genomic_DNA"/>
</dbReference>
<gene>
    <name evidence="5" type="primary">psbN</name>
    <name evidence="6" type="ORF">DSM106972_064340</name>
</gene>
<feature type="transmembrane region" description="Helical" evidence="5">
    <location>
        <begin position="22"/>
        <end position="42"/>
    </location>
</feature>